<dbReference type="GO" id="GO:0000981">
    <property type="term" value="F:DNA-binding transcription factor activity, RNA polymerase II-specific"/>
    <property type="evidence" value="ECO:0007669"/>
    <property type="project" value="InterPro"/>
</dbReference>
<evidence type="ECO:0000256" key="3">
    <source>
        <dbReference type="SAM" id="MobiDB-lite"/>
    </source>
</evidence>
<dbReference type="InterPro" id="IPR050613">
    <property type="entry name" value="Sec_Metabolite_Reg"/>
</dbReference>
<dbReference type="SMART" id="SM00066">
    <property type="entry name" value="GAL4"/>
    <property type="match status" value="1"/>
</dbReference>
<dbReference type="OrthoDB" id="424974at2759"/>
<dbReference type="EMBL" id="NBII01000004">
    <property type="protein sequence ID" value="PAV19946.1"/>
    <property type="molecule type" value="Genomic_DNA"/>
</dbReference>
<feature type="region of interest" description="Disordered" evidence="3">
    <location>
        <begin position="1"/>
        <end position="22"/>
    </location>
</feature>
<dbReference type="GO" id="GO:0005634">
    <property type="term" value="C:nucleus"/>
    <property type="evidence" value="ECO:0007669"/>
    <property type="project" value="UniProtKB-SubCell"/>
</dbReference>
<dbReference type="PROSITE" id="PS00463">
    <property type="entry name" value="ZN2_CY6_FUNGAL_1"/>
    <property type="match status" value="1"/>
</dbReference>
<dbReference type="Proteomes" id="UP000217199">
    <property type="component" value="Unassembled WGS sequence"/>
</dbReference>
<evidence type="ECO:0000256" key="2">
    <source>
        <dbReference type="ARBA" id="ARBA00023242"/>
    </source>
</evidence>
<dbReference type="PROSITE" id="PS50048">
    <property type="entry name" value="ZN2_CY6_FUNGAL_2"/>
    <property type="match status" value="1"/>
</dbReference>
<dbReference type="InterPro" id="IPR001138">
    <property type="entry name" value="Zn2Cys6_DnaBD"/>
</dbReference>
<accession>A0A286UK01</accession>
<evidence type="ECO:0000313" key="6">
    <source>
        <dbReference type="Proteomes" id="UP000217199"/>
    </source>
</evidence>
<dbReference type="PANTHER" id="PTHR31001">
    <property type="entry name" value="UNCHARACTERIZED TRANSCRIPTIONAL REGULATORY PROTEIN"/>
    <property type="match status" value="1"/>
</dbReference>
<organism evidence="5 6">
    <name type="scientific">Pyrrhoderma noxium</name>
    <dbReference type="NCBI Taxonomy" id="2282107"/>
    <lineage>
        <taxon>Eukaryota</taxon>
        <taxon>Fungi</taxon>
        <taxon>Dikarya</taxon>
        <taxon>Basidiomycota</taxon>
        <taxon>Agaricomycotina</taxon>
        <taxon>Agaricomycetes</taxon>
        <taxon>Hymenochaetales</taxon>
        <taxon>Hymenochaetaceae</taxon>
        <taxon>Pyrrhoderma</taxon>
    </lineage>
</organism>
<keyword evidence="2" id="KW-0539">Nucleus</keyword>
<dbReference type="InterPro" id="IPR036864">
    <property type="entry name" value="Zn2-C6_fun-type_DNA-bd_sf"/>
</dbReference>
<feature type="compositionally biased region" description="Polar residues" evidence="3">
    <location>
        <begin position="655"/>
        <end position="671"/>
    </location>
</feature>
<gene>
    <name evidence="5" type="ORF">PNOK_0488000</name>
</gene>
<feature type="domain" description="Zn(2)-C6 fungal-type" evidence="4">
    <location>
        <begin position="28"/>
        <end position="60"/>
    </location>
</feature>
<evidence type="ECO:0000256" key="1">
    <source>
        <dbReference type="ARBA" id="ARBA00004123"/>
    </source>
</evidence>
<evidence type="ECO:0000313" key="5">
    <source>
        <dbReference type="EMBL" id="PAV19946.1"/>
    </source>
</evidence>
<dbReference type="AlphaFoldDB" id="A0A286UK01"/>
<reference evidence="5 6" key="1">
    <citation type="journal article" date="2017" name="Mol. Ecol.">
        <title>Comparative and population genomic landscape of Phellinus noxius: A hypervariable fungus causing root rot in trees.</title>
        <authorList>
            <person name="Chung C.L."/>
            <person name="Lee T.J."/>
            <person name="Akiba M."/>
            <person name="Lee H.H."/>
            <person name="Kuo T.H."/>
            <person name="Liu D."/>
            <person name="Ke H.M."/>
            <person name="Yokoi T."/>
            <person name="Roa M.B."/>
            <person name="Lu M.J."/>
            <person name="Chang Y.Y."/>
            <person name="Ann P.J."/>
            <person name="Tsai J.N."/>
            <person name="Chen C.Y."/>
            <person name="Tzean S.S."/>
            <person name="Ota Y."/>
            <person name="Hattori T."/>
            <person name="Sahashi N."/>
            <person name="Liou R.F."/>
            <person name="Kikuchi T."/>
            <person name="Tsai I.J."/>
        </authorList>
    </citation>
    <scope>NUCLEOTIDE SEQUENCE [LARGE SCALE GENOMIC DNA]</scope>
    <source>
        <strain evidence="5 6">FFPRI411160</strain>
    </source>
</reference>
<dbReference type="Gene3D" id="4.10.240.10">
    <property type="entry name" value="Zn(2)-C6 fungal-type DNA-binding domain"/>
    <property type="match status" value="1"/>
</dbReference>
<evidence type="ECO:0000259" key="4">
    <source>
        <dbReference type="PROSITE" id="PS50048"/>
    </source>
</evidence>
<dbReference type="PANTHER" id="PTHR31001:SF56">
    <property type="entry name" value="ZN(2)-C6 FUNGAL-TYPE DOMAIN-CONTAINING PROTEIN"/>
    <property type="match status" value="1"/>
</dbReference>
<proteinExistence type="predicted"/>
<comment type="caution">
    <text evidence="5">The sequence shown here is derived from an EMBL/GenBank/DDBJ whole genome shotgun (WGS) entry which is preliminary data.</text>
</comment>
<sequence length="778" mass="87568">MNSVDPPGQFHTAKPNNKKGRCGRKPVACAECKRSKLKCEGGNYPCSACKKRGCEEICPHGTLNPTKSTTHLKDKNERLQSFLRKQRKREKELEAALRDAHGFLSSTPHPLLLPEGSPFNPSAINSDNAGDTGYTDPDIDGLLDSFGSLTIDNKGQTSYHGSSSTVEHMLRTIVPREVEESASPNSPVDSNVLPPYVVTLSNAFPYGTMVQNDARRDILDLLPDEETATILTDIYFGSASSIFPPVDESEFRASVLQEIYMYGKRKEVEKICYHKLSALFLVLGFGAYYKDVSMDIEIRREKADWYSQLSRAAMSIEGTVYKTNVWTVATFLILVQFSTSIEWRKSDERWTISGFIVHDSEAQNRRALYWESILVEHWIAIAYGRPSGFDVTFADCRFAHDMEPSFLESGESELGFKAYNHRIFAFFISRIVVHIFSTRPTNYSELLRIEQSFREFKCPRALCCPTTAFRQYYASVYFKECTLLYAHRRYVVRALKLNRSDPLQTKYHQSILGSLQSANILLGTLRSLLGVHMKIVSRVAFFWTSAFSALFVLGSLVYVSPHCGIVKEALEAFESGVQMFEAHREKDKLGQLSIDLLVKLRNHIRNLLVGMIRQGPSSVDSKTEVAITLIQLLEGGSGLVNTEKFFSLRGASPESEGSTDSSTAGSPTTDRQVPGIGVYTNEYGPYDSVELPITHYPTYVPDDQENTYMYTYVNVVYDQSQYYSPEYYSAPRWGAGWSETAASTQPMAEIPDVSPVVDNIAWQALYTEYYNQTTYVSA</sequence>
<dbReference type="CDD" id="cd12148">
    <property type="entry name" value="fungal_TF_MHR"/>
    <property type="match status" value="1"/>
</dbReference>
<feature type="region of interest" description="Disordered" evidence="3">
    <location>
        <begin position="650"/>
        <end position="675"/>
    </location>
</feature>
<keyword evidence="6" id="KW-1185">Reference proteome</keyword>
<dbReference type="GO" id="GO:0008270">
    <property type="term" value="F:zinc ion binding"/>
    <property type="evidence" value="ECO:0007669"/>
    <property type="project" value="InterPro"/>
</dbReference>
<dbReference type="CDD" id="cd00067">
    <property type="entry name" value="GAL4"/>
    <property type="match status" value="1"/>
</dbReference>
<protein>
    <recommendedName>
        <fullName evidence="4">Zn(2)-C6 fungal-type domain-containing protein</fullName>
    </recommendedName>
</protein>
<comment type="subcellular location">
    <subcellularLocation>
        <location evidence="1">Nucleus</location>
    </subcellularLocation>
</comment>
<dbReference type="InParanoid" id="A0A286UK01"/>
<name>A0A286UK01_9AGAM</name>